<dbReference type="EMBL" id="PPSL01000006">
    <property type="protein sequence ID" value="PQJ09231.1"/>
    <property type="molecule type" value="Genomic_DNA"/>
</dbReference>
<comment type="caution">
    <text evidence="1">The sequence shown here is derived from an EMBL/GenBank/DDBJ whole genome shotgun (WGS) entry which is preliminary data.</text>
</comment>
<dbReference type="Proteomes" id="UP000239872">
    <property type="component" value="Unassembled WGS sequence"/>
</dbReference>
<dbReference type="NCBIfam" id="TIGR04131">
    <property type="entry name" value="Bac_Flav_CTERM"/>
    <property type="match status" value="1"/>
</dbReference>
<dbReference type="Pfam" id="PF13585">
    <property type="entry name" value="CHU_C"/>
    <property type="match status" value="1"/>
</dbReference>
<dbReference type="InterPro" id="IPR026341">
    <property type="entry name" value="T9SS_type_B"/>
</dbReference>
<keyword evidence="2" id="KW-1185">Reference proteome</keyword>
<reference evidence="1 2" key="1">
    <citation type="submission" date="2018-01" db="EMBL/GenBank/DDBJ databases">
        <title>A novel member of the phylum Bacteroidetes isolated from glacier ice.</title>
        <authorList>
            <person name="Liu Q."/>
            <person name="Xin Y.-H."/>
        </authorList>
    </citation>
    <scope>NUCLEOTIDE SEQUENCE [LARGE SCALE GENOMIC DNA]</scope>
    <source>
        <strain evidence="1 2">RB1R16</strain>
    </source>
</reference>
<dbReference type="AlphaFoldDB" id="A0A2S7SRH1"/>
<organism evidence="1 2">
    <name type="scientific">Flavipsychrobacter stenotrophus</name>
    <dbReference type="NCBI Taxonomy" id="2077091"/>
    <lineage>
        <taxon>Bacteria</taxon>
        <taxon>Pseudomonadati</taxon>
        <taxon>Bacteroidota</taxon>
        <taxon>Chitinophagia</taxon>
        <taxon>Chitinophagales</taxon>
        <taxon>Chitinophagaceae</taxon>
        <taxon>Flavipsychrobacter</taxon>
    </lineage>
</organism>
<protein>
    <recommendedName>
        <fullName evidence="3">Gliding motility-associated C-terminal domain-containing protein</fullName>
    </recommendedName>
</protein>
<accession>A0A2S7SRH1</accession>
<evidence type="ECO:0008006" key="3">
    <source>
        <dbReference type="Google" id="ProtNLM"/>
    </source>
</evidence>
<evidence type="ECO:0000313" key="1">
    <source>
        <dbReference type="EMBL" id="PQJ09231.1"/>
    </source>
</evidence>
<gene>
    <name evidence="1" type="ORF">CJD36_018435</name>
</gene>
<name>A0A2S7SRH1_9BACT</name>
<evidence type="ECO:0000313" key="2">
    <source>
        <dbReference type="Proteomes" id="UP000239872"/>
    </source>
</evidence>
<sequence length="243" mass="27973">MGDGLVVVSTRLYAHIYHIDNQIFMYSYFFYVLNVYKYPHDGNEGQVLADMYLNDKCSYEQDRASFRSLSEIAKNIINIKKIILLLIIGSVFNVCQAQSLARTVVGSQGDYFSSPTVSVAWTVGEVMGETYAPPDYFLTQGFHQPDKKRRTPEVESGFFNGFSPNGDGINDSWSVPMLIDYPKNTVTIINRWGNEVWKRDNYDNKSVVFNGENMNGNMLPDGTYYYIIQYNNQEKRGWVFIKR</sequence>
<proteinExistence type="predicted"/>